<evidence type="ECO:0000313" key="2">
    <source>
        <dbReference type="EMBL" id="SFO26018.1"/>
    </source>
</evidence>
<dbReference type="Proteomes" id="UP000199564">
    <property type="component" value="Unassembled WGS sequence"/>
</dbReference>
<dbReference type="Pfam" id="PF18911">
    <property type="entry name" value="PKD_4"/>
    <property type="match status" value="1"/>
</dbReference>
<reference evidence="3" key="1">
    <citation type="submission" date="2016-10" db="EMBL/GenBank/DDBJ databases">
        <authorList>
            <person name="Varghese N."/>
            <person name="Submissions S."/>
        </authorList>
    </citation>
    <scope>NUCLEOTIDE SEQUENCE [LARGE SCALE GENOMIC DNA]</scope>
    <source>
        <strain evidence="3">DSM 15282</strain>
    </source>
</reference>
<accession>A0A1I5FQF1</accession>
<dbReference type="RefSeq" id="WP_091653089.1">
    <property type="nucleotide sequence ID" value="NZ_FOVW01000005.1"/>
</dbReference>
<dbReference type="CDD" id="cd00146">
    <property type="entry name" value="PKD"/>
    <property type="match status" value="1"/>
</dbReference>
<gene>
    <name evidence="2" type="ORF">SAMN04488519_1057</name>
</gene>
<protein>
    <submittedName>
        <fullName evidence="2">Gliding motility-associated C-terminal domain-containing protein</fullName>
    </submittedName>
</protein>
<proteinExistence type="predicted"/>
<name>A0A1I5FQF1_9BACT</name>
<dbReference type="InterPro" id="IPR000601">
    <property type="entry name" value="PKD_dom"/>
</dbReference>
<dbReference type="SMART" id="SM00089">
    <property type="entry name" value="PKD"/>
    <property type="match status" value="1"/>
</dbReference>
<dbReference type="Pfam" id="PF13573">
    <property type="entry name" value="SprB"/>
    <property type="match status" value="4"/>
</dbReference>
<sequence>MQLGLKIYGKSLLLLLLSIGLYFPVFAQFSFEVPKSANERILTYNSIQVEVSGKLALCSHSEKGHINLDIKGGTPPYTFRWNTNETTQNRTNLFAGTYTVEITDATGYKHVEKIIVQPPFPLILNPVEKKDASCGSGNDGSAKISVKIGRGEPYKVKWSNGLTNVWEANNLKPGTYTVTVIDKYNCDVTTSFEIGSASAGMSVSESITNSSCQGKNDGTISLSVSGGVGPYTYKWNTGASTKDISDLKSGIYEVLIKDTKGCAFQGIYKVDEPKGMELKSNVLAPSCSSSENGQITLDINGGTAPYTYSWSNGKTGPEIKNLPAGTYQVKVTDASGCFIQQEFKIENQSALTLQLVQSKNLSCSGENDGEIEIKITGAKGTVDITWSDGVKGSLSRKNLAAGTYEVKVTDESGCSSTKAVQVGQNESITARIESALEVNCDQGTVKGNAWVSFQGGKAPFKIKWSTGEVDKKEITFNQSGTLKVTITDALGCKVEAEAKVDFPKAATQGGRLDFNYRKLVINAEPEVLTQEEILFESEIAPEFIAWEWNFGDGTVSSEKDPIHVFEKAGIYEVKLTGFDIYGCSSFETNRIQVATATEMVVIPNAFTPNGDGLNDTFLPKMKAITAFHMEVFNTWGERLFVESGLEARGWDGSYRGQILPAGNYLYKITYTNREGIQTTKSGGITLIR</sequence>
<dbReference type="InterPro" id="IPR035986">
    <property type="entry name" value="PKD_dom_sf"/>
</dbReference>
<dbReference type="InterPro" id="IPR026341">
    <property type="entry name" value="T9SS_type_B"/>
</dbReference>
<dbReference type="InterPro" id="IPR022409">
    <property type="entry name" value="PKD/Chitinase_dom"/>
</dbReference>
<dbReference type="PROSITE" id="PS50093">
    <property type="entry name" value="PKD"/>
    <property type="match status" value="1"/>
</dbReference>
<dbReference type="Gene3D" id="2.60.40.740">
    <property type="match status" value="3"/>
</dbReference>
<dbReference type="SUPFAM" id="SSF49299">
    <property type="entry name" value="PKD domain"/>
    <property type="match status" value="1"/>
</dbReference>
<dbReference type="AlphaFoldDB" id="A0A1I5FQF1"/>
<keyword evidence="3" id="KW-1185">Reference proteome</keyword>
<dbReference type="Gene3D" id="2.60.40.10">
    <property type="entry name" value="Immunoglobulins"/>
    <property type="match status" value="1"/>
</dbReference>
<dbReference type="EMBL" id="FOVW01000005">
    <property type="protein sequence ID" value="SFO26018.1"/>
    <property type="molecule type" value="Genomic_DNA"/>
</dbReference>
<dbReference type="STRING" id="226506.SAMN04488519_1057"/>
<dbReference type="NCBIfam" id="TIGR04131">
    <property type="entry name" value="Bac_Flav_CTERM"/>
    <property type="match status" value="1"/>
</dbReference>
<dbReference type="InterPro" id="IPR013783">
    <property type="entry name" value="Ig-like_fold"/>
</dbReference>
<dbReference type="InterPro" id="IPR025667">
    <property type="entry name" value="SprB_repeat"/>
</dbReference>
<feature type="domain" description="PKD" evidence="1">
    <location>
        <begin position="516"/>
        <end position="598"/>
    </location>
</feature>
<organism evidence="2 3">
    <name type="scientific">Algoriphagus ornithinivorans</name>
    <dbReference type="NCBI Taxonomy" id="226506"/>
    <lineage>
        <taxon>Bacteria</taxon>
        <taxon>Pseudomonadati</taxon>
        <taxon>Bacteroidota</taxon>
        <taxon>Cytophagia</taxon>
        <taxon>Cytophagales</taxon>
        <taxon>Cyclobacteriaceae</taxon>
        <taxon>Algoriphagus</taxon>
    </lineage>
</organism>
<evidence type="ECO:0000259" key="1">
    <source>
        <dbReference type="PROSITE" id="PS50093"/>
    </source>
</evidence>
<dbReference type="Pfam" id="PF13585">
    <property type="entry name" value="CHU_C"/>
    <property type="match status" value="1"/>
</dbReference>
<evidence type="ECO:0000313" key="3">
    <source>
        <dbReference type="Proteomes" id="UP000199564"/>
    </source>
</evidence>